<dbReference type="EMBL" id="AP028679">
    <property type="protein sequence ID" value="BEQ13807.1"/>
    <property type="molecule type" value="Genomic_DNA"/>
</dbReference>
<sequence>MSRMLVKTGVVLWFALLAVVLAGPAGAEEKAAPHEQMSLDQVSNELNNPLTSLWSINNEFDFQYYGGDAGGDELQAVWQFRPVMPVDLGNNWIYVNRPTIPVVFQQPYFNTSSFSWDEDSGLGDIQYLGLIGKSLPNGVVWAGGFTSSFPSASPSVLGSGKWSVGPAFAVATLQKKYVLGALYQQWWSVAGQEDRDNVNFSALQVFYFLNFANGWQVGGSPVLSANWMADSDNRYNVPVGLGVFKTLRLGRLPVRIGVEYDYSVVQEDTWGRDYLIKFVITPVIPSLF</sequence>
<evidence type="ECO:0000256" key="1">
    <source>
        <dbReference type="SAM" id="SignalP"/>
    </source>
</evidence>
<proteinExistence type="predicted"/>
<feature type="chain" id="PRO_5043717546" description="Neuromedin U" evidence="1">
    <location>
        <begin position="28"/>
        <end position="288"/>
    </location>
</feature>
<dbReference type="Proteomes" id="UP001366166">
    <property type="component" value="Chromosome"/>
</dbReference>
<feature type="signal peptide" evidence="1">
    <location>
        <begin position="1"/>
        <end position="27"/>
    </location>
</feature>
<name>A0AAU9EB96_9BACT</name>
<protein>
    <recommendedName>
        <fullName evidence="4">Neuromedin U</fullName>
    </recommendedName>
</protein>
<evidence type="ECO:0000313" key="2">
    <source>
        <dbReference type="EMBL" id="BEQ13807.1"/>
    </source>
</evidence>
<gene>
    <name evidence="2" type="ORF">FAK_08730</name>
</gene>
<keyword evidence="3" id="KW-1185">Reference proteome</keyword>
<organism evidence="2 3">
    <name type="scientific">Desulfoferula mesophila</name>
    <dbReference type="NCBI Taxonomy" id="3058419"/>
    <lineage>
        <taxon>Bacteria</taxon>
        <taxon>Pseudomonadati</taxon>
        <taxon>Thermodesulfobacteriota</taxon>
        <taxon>Desulfarculia</taxon>
        <taxon>Desulfarculales</taxon>
        <taxon>Desulfarculaceae</taxon>
        <taxon>Desulfoferula</taxon>
    </lineage>
</organism>
<evidence type="ECO:0000313" key="3">
    <source>
        <dbReference type="Proteomes" id="UP001366166"/>
    </source>
</evidence>
<evidence type="ECO:0008006" key="4">
    <source>
        <dbReference type="Google" id="ProtNLM"/>
    </source>
</evidence>
<keyword evidence="1" id="KW-0732">Signal</keyword>
<dbReference type="RefSeq" id="WP_338605553.1">
    <property type="nucleotide sequence ID" value="NZ_AP028679.1"/>
</dbReference>
<dbReference type="KEGG" id="dmp:FAK_08730"/>
<dbReference type="AlphaFoldDB" id="A0AAU9EB96"/>
<accession>A0AAU9EB96</accession>
<reference evidence="3" key="1">
    <citation type="journal article" date="2023" name="Arch. Microbiol.">
        <title>Desulfoferula mesophilus gen. nov. sp. nov., a mesophilic sulfate-reducing bacterium isolated from a brackish lake sediment.</title>
        <authorList>
            <person name="Watanabe T."/>
            <person name="Yabe T."/>
            <person name="Tsuji J.M."/>
            <person name="Fukui M."/>
        </authorList>
    </citation>
    <scope>NUCLEOTIDE SEQUENCE [LARGE SCALE GENOMIC DNA]</scope>
    <source>
        <strain evidence="3">12FAK</strain>
    </source>
</reference>